<feature type="binding site" evidence="10">
    <location>
        <position position="189"/>
    </location>
    <ligand>
        <name>a purine D-ribonucleoside</name>
        <dbReference type="ChEBI" id="CHEBI:142355"/>
    </ligand>
</feature>
<evidence type="ECO:0000256" key="10">
    <source>
        <dbReference type="PIRSR" id="PIRSR000477-2"/>
    </source>
</evidence>
<name>A0A506UI45_9HYPH</name>
<dbReference type="CDD" id="cd09009">
    <property type="entry name" value="PNP-EcPNPII_like"/>
    <property type="match status" value="1"/>
</dbReference>
<comment type="similarity">
    <text evidence="2 9">Belongs to the PNP/MTAP phosphorylase family.</text>
</comment>
<dbReference type="GO" id="GO:0009116">
    <property type="term" value="P:nucleoside metabolic process"/>
    <property type="evidence" value="ECO:0007669"/>
    <property type="project" value="InterPro"/>
</dbReference>
<feature type="binding site" evidence="10">
    <location>
        <position position="108"/>
    </location>
    <ligand>
        <name>phosphate</name>
        <dbReference type="ChEBI" id="CHEBI:43474"/>
    </ligand>
</feature>
<evidence type="ECO:0000256" key="1">
    <source>
        <dbReference type="ARBA" id="ARBA00005058"/>
    </source>
</evidence>
<evidence type="ECO:0000256" key="6">
    <source>
        <dbReference type="ARBA" id="ARBA00022676"/>
    </source>
</evidence>
<dbReference type="RefSeq" id="WP_141165267.1">
    <property type="nucleotide sequence ID" value="NZ_VHLH01000001.1"/>
</dbReference>
<dbReference type="EMBL" id="VHLH01000001">
    <property type="protein sequence ID" value="TPW32963.1"/>
    <property type="molecule type" value="Genomic_DNA"/>
</dbReference>
<dbReference type="PANTHER" id="PTHR11904">
    <property type="entry name" value="METHYLTHIOADENOSINE/PURINE NUCLEOSIDE PHOSPHORYLASE"/>
    <property type="match status" value="1"/>
</dbReference>
<dbReference type="OrthoDB" id="1523230at2"/>
<dbReference type="UniPathway" id="UPA00606"/>
<dbReference type="NCBIfam" id="NF006054">
    <property type="entry name" value="PRK08202.1"/>
    <property type="match status" value="1"/>
</dbReference>
<dbReference type="PANTHER" id="PTHR11904:SF9">
    <property type="entry name" value="PURINE NUCLEOSIDE PHOSPHORYLASE-RELATED"/>
    <property type="match status" value="1"/>
</dbReference>
<feature type="binding site" evidence="10">
    <location>
        <position position="208"/>
    </location>
    <ligand>
        <name>phosphate</name>
        <dbReference type="ChEBI" id="CHEBI:43474"/>
    </ligand>
</feature>
<dbReference type="InterPro" id="IPR011269">
    <property type="entry name" value="PUNP"/>
</dbReference>
<keyword evidence="6 9" id="KW-0328">Glycosyltransferase</keyword>
<comment type="pathway">
    <text evidence="1 9">Purine metabolism; purine nucleoside salvage.</text>
</comment>
<feature type="binding site" evidence="10">
    <location>
        <position position="231"/>
    </location>
    <ligand>
        <name>a purine D-ribonucleoside</name>
        <dbReference type="ChEBI" id="CHEBI:142355"/>
    </ligand>
</feature>
<dbReference type="InterPro" id="IPR035994">
    <property type="entry name" value="Nucleoside_phosphorylase_sf"/>
</dbReference>
<evidence type="ECO:0000256" key="3">
    <source>
        <dbReference type="ARBA" id="ARBA00011233"/>
    </source>
</evidence>
<dbReference type="EC" id="2.4.2.1" evidence="4 9"/>
<keyword evidence="7 9" id="KW-0808">Transferase</keyword>
<evidence type="ECO:0000256" key="9">
    <source>
        <dbReference type="PIRNR" id="PIRNR000477"/>
    </source>
</evidence>
<dbReference type="Pfam" id="PF01048">
    <property type="entry name" value="PNP_UDP_1"/>
    <property type="match status" value="1"/>
</dbReference>
<feature type="binding site" evidence="10">
    <location>
        <begin position="76"/>
        <end position="78"/>
    </location>
    <ligand>
        <name>phosphate</name>
        <dbReference type="ChEBI" id="CHEBI:43474"/>
    </ligand>
</feature>
<keyword evidence="13" id="KW-1185">Reference proteome</keyword>
<evidence type="ECO:0000259" key="11">
    <source>
        <dbReference type="Pfam" id="PF01048"/>
    </source>
</evidence>
<dbReference type="GO" id="GO:0004731">
    <property type="term" value="F:purine-nucleoside phosphorylase activity"/>
    <property type="evidence" value="ECO:0007669"/>
    <property type="project" value="UniProtKB-EC"/>
</dbReference>
<feature type="domain" description="Nucleoside phosphorylase" evidence="11">
    <location>
        <begin position="19"/>
        <end position="265"/>
    </location>
</feature>
<feature type="binding site" evidence="10">
    <location>
        <position position="56"/>
    </location>
    <ligand>
        <name>phosphate</name>
        <dbReference type="ChEBI" id="CHEBI:43474"/>
    </ligand>
</feature>
<dbReference type="AlphaFoldDB" id="A0A506UI45"/>
<evidence type="ECO:0000313" key="13">
    <source>
        <dbReference type="Proteomes" id="UP000320314"/>
    </source>
</evidence>
<dbReference type="GO" id="GO:0005737">
    <property type="term" value="C:cytoplasm"/>
    <property type="evidence" value="ECO:0007669"/>
    <property type="project" value="TreeGrafter"/>
</dbReference>
<sequence length="270" mass="28106">MTPAAEALKARLGGLSPRHALVLGSGLGTLVEAIADPVRVSYADLPGFPVSSVSGHAGEIVAGTIGGTPVVALSGRVHFYETGDPAAMRPAIETLRDLGVETLILTNAAGSLKPDMPPGSVMRIADHINFSGWNPLMGTPDAPFEDGRFVGMSSAYDQPLAEAMRKAAKRIGVELHEGVYMWFSGPSFETPAEIRMARTLGADAVGMSTVPEVILARFFGLRVAAASVITNLGAGMDASELSHAETKEMAPVGGKRLAALLTALFEEEAP</sequence>
<dbReference type="Gene3D" id="3.40.50.1580">
    <property type="entry name" value="Nucleoside phosphorylase domain"/>
    <property type="match status" value="1"/>
</dbReference>
<evidence type="ECO:0000256" key="8">
    <source>
        <dbReference type="ARBA" id="ARBA00031036"/>
    </source>
</evidence>
<dbReference type="Proteomes" id="UP000320314">
    <property type="component" value="Unassembled WGS sequence"/>
</dbReference>
<evidence type="ECO:0000256" key="5">
    <source>
        <dbReference type="ARBA" id="ARBA00013834"/>
    </source>
</evidence>
<organism evidence="12 13">
    <name type="scientific">Pararhizobium mangrovi</name>
    <dbReference type="NCBI Taxonomy" id="2590452"/>
    <lineage>
        <taxon>Bacteria</taxon>
        <taxon>Pseudomonadati</taxon>
        <taxon>Pseudomonadota</taxon>
        <taxon>Alphaproteobacteria</taxon>
        <taxon>Hyphomicrobiales</taxon>
        <taxon>Rhizobiaceae</taxon>
        <taxon>Rhizobium/Agrobacterium group</taxon>
        <taxon>Pararhizobium</taxon>
    </lineage>
</organism>
<evidence type="ECO:0000256" key="4">
    <source>
        <dbReference type="ARBA" id="ARBA00011886"/>
    </source>
</evidence>
<accession>A0A506UI45</accession>
<dbReference type="NCBIfam" id="TIGR01698">
    <property type="entry name" value="PUNP"/>
    <property type="match status" value="1"/>
</dbReference>
<dbReference type="SUPFAM" id="SSF53167">
    <property type="entry name" value="Purine and uridine phosphorylases"/>
    <property type="match status" value="1"/>
</dbReference>
<comment type="subunit">
    <text evidence="3">Homotrimer.</text>
</comment>
<evidence type="ECO:0000256" key="7">
    <source>
        <dbReference type="ARBA" id="ARBA00022679"/>
    </source>
</evidence>
<protein>
    <recommendedName>
        <fullName evidence="5 9">Purine nucleoside phosphorylase</fullName>
        <ecNumber evidence="4 9">2.4.2.1</ecNumber>
    </recommendedName>
    <alternativeName>
        <fullName evidence="8 9">Inosine-guanosine phosphorylase</fullName>
    </alternativeName>
</protein>
<dbReference type="PIRSF" id="PIRSF000477">
    <property type="entry name" value="PurNPase"/>
    <property type="match status" value="1"/>
</dbReference>
<evidence type="ECO:0000313" key="12">
    <source>
        <dbReference type="EMBL" id="TPW32963.1"/>
    </source>
</evidence>
<gene>
    <name evidence="12" type="ORF">FJU11_00060</name>
</gene>
<reference evidence="12 13" key="1">
    <citation type="submission" date="2019-06" db="EMBL/GenBank/DDBJ databases">
        <authorList>
            <person name="Li M."/>
        </authorList>
    </citation>
    <scope>NUCLEOTIDE SEQUENCE [LARGE SCALE GENOMIC DNA]</scope>
    <source>
        <strain evidence="12 13">BGMRC6574</strain>
    </source>
</reference>
<evidence type="ECO:0000256" key="2">
    <source>
        <dbReference type="ARBA" id="ARBA00006751"/>
    </source>
</evidence>
<dbReference type="InterPro" id="IPR000845">
    <property type="entry name" value="Nucleoside_phosphorylase_d"/>
</dbReference>
<dbReference type="NCBIfam" id="TIGR01697">
    <property type="entry name" value="PNPH-PUNA-XAPA"/>
    <property type="match status" value="1"/>
</dbReference>
<feature type="binding site" evidence="10">
    <location>
        <position position="25"/>
    </location>
    <ligand>
        <name>phosphate</name>
        <dbReference type="ChEBI" id="CHEBI:43474"/>
    </ligand>
</feature>
<dbReference type="InterPro" id="IPR011268">
    <property type="entry name" value="Purine_phosphorylase"/>
</dbReference>
<comment type="function">
    <text evidence="9">The purine nucleoside phosphorylases catalyze the phosphorolytic breakdown of the N-glycosidic bond in the beta-(deoxy)ribonucleoside molecules, with the formation of the corresponding free purine bases and pentose-1-phosphate.</text>
</comment>
<comment type="caution">
    <text evidence="12">The sequence shown here is derived from an EMBL/GenBank/DDBJ whole genome shotgun (WGS) entry which is preliminary data.</text>
</comment>
<proteinExistence type="inferred from homology"/>